<gene>
    <name evidence="1" type="ORF">BHAOGJBA_0740</name>
</gene>
<dbReference type="Proteomes" id="UP001055247">
    <property type="component" value="Unassembled WGS sequence"/>
</dbReference>
<accession>A0AAV4ZHA6</accession>
<protein>
    <submittedName>
        <fullName evidence="1">Uncharacterized protein</fullName>
    </submittedName>
</protein>
<dbReference type="EMBL" id="BPQO01000002">
    <property type="protein sequence ID" value="GJD87240.1"/>
    <property type="molecule type" value="Genomic_DNA"/>
</dbReference>
<evidence type="ECO:0000313" key="2">
    <source>
        <dbReference type="Proteomes" id="UP001055247"/>
    </source>
</evidence>
<dbReference type="Pfam" id="PF25735">
    <property type="entry name" value="Phage_L5_gp82"/>
    <property type="match status" value="1"/>
</dbReference>
<reference evidence="1" key="1">
    <citation type="journal article" date="2016" name="Front. Microbiol.">
        <title>Genome Sequence of the Piezophilic, Mesophilic Sulfate-Reducing Bacterium Desulfovibrio indicus J2T.</title>
        <authorList>
            <person name="Cao J."/>
            <person name="Maignien L."/>
            <person name="Shao Z."/>
            <person name="Alain K."/>
            <person name="Jebbar M."/>
        </authorList>
    </citation>
    <scope>NUCLEOTIDE SEQUENCE</scope>
    <source>
        <strain evidence="1">DSM 16372</strain>
    </source>
</reference>
<keyword evidence="2" id="KW-1185">Reference proteome</keyword>
<dbReference type="AlphaFoldDB" id="A0AAV4ZHA6"/>
<dbReference type="InterPro" id="IPR058002">
    <property type="entry name" value="Gp82"/>
</dbReference>
<name>A0AAV4ZHA6_9HYPH</name>
<organism evidence="1 2">
    <name type="scientific">Methylobacterium hispanicum</name>
    <dbReference type="NCBI Taxonomy" id="270350"/>
    <lineage>
        <taxon>Bacteria</taxon>
        <taxon>Pseudomonadati</taxon>
        <taxon>Pseudomonadota</taxon>
        <taxon>Alphaproteobacteria</taxon>
        <taxon>Hyphomicrobiales</taxon>
        <taxon>Methylobacteriaceae</taxon>
        <taxon>Methylobacterium</taxon>
    </lineage>
</organism>
<comment type="caution">
    <text evidence="1">The sequence shown here is derived from an EMBL/GenBank/DDBJ whole genome shotgun (WGS) entry which is preliminary data.</text>
</comment>
<evidence type="ECO:0000313" key="1">
    <source>
        <dbReference type="EMBL" id="GJD87240.1"/>
    </source>
</evidence>
<proteinExistence type="predicted"/>
<sequence>MGDVMVSPSTAAVEVAVYWHTRRRAWSIRAGNRVVRHVAETALRDVRFVVHHAAVARVQRLQVREVCAFAVGTPIVAPRWPSTIRVRFDPFEAASFLTEDGLPVVRASLVHFEADGSCYAVL</sequence>
<reference evidence="1" key="2">
    <citation type="submission" date="2021-08" db="EMBL/GenBank/DDBJ databases">
        <authorList>
            <person name="Tani A."/>
            <person name="Ola A."/>
            <person name="Ogura Y."/>
            <person name="Katsura K."/>
            <person name="Hayashi T."/>
        </authorList>
    </citation>
    <scope>NUCLEOTIDE SEQUENCE</scope>
    <source>
        <strain evidence="1">DSM 16372</strain>
    </source>
</reference>